<dbReference type="Gene3D" id="1.10.10.60">
    <property type="entry name" value="Homeodomain-like"/>
    <property type="match status" value="1"/>
</dbReference>
<dbReference type="InterPro" id="IPR036271">
    <property type="entry name" value="Tet_transcr_reg_TetR-rel_C_sf"/>
</dbReference>
<dbReference type="Pfam" id="PF00440">
    <property type="entry name" value="TetR_N"/>
    <property type="match status" value="1"/>
</dbReference>
<dbReference type="InterPro" id="IPR001647">
    <property type="entry name" value="HTH_TetR"/>
</dbReference>
<evidence type="ECO:0000256" key="1">
    <source>
        <dbReference type="ARBA" id="ARBA00023015"/>
    </source>
</evidence>
<feature type="DNA-binding region" description="H-T-H motif" evidence="4">
    <location>
        <begin position="34"/>
        <end position="53"/>
    </location>
</feature>
<dbReference type="SUPFAM" id="SSF46689">
    <property type="entry name" value="Homeodomain-like"/>
    <property type="match status" value="1"/>
</dbReference>
<comment type="caution">
    <text evidence="7">The sequence shown here is derived from an EMBL/GenBank/DDBJ whole genome shotgun (WGS) entry which is preliminary data.</text>
</comment>
<evidence type="ECO:0000313" key="7">
    <source>
        <dbReference type="EMBL" id="MFC4127437.1"/>
    </source>
</evidence>
<feature type="region of interest" description="Disordered" evidence="5">
    <location>
        <begin position="191"/>
        <end position="211"/>
    </location>
</feature>
<name>A0ABV8LAQ9_9NOCA</name>
<evidence type="ECO:0000259" key="6">
    <source>
        <dbReference type="PROSITE" id="PS50977"/>
    </source>
</evidence>
<feature type="domain" description="HTH tetR-type" evidence="6">
    <location>
        <begin position="11"/>
        <end position="71"/>
    </location>
</feature>
<dbReference type="PROSITE" id="PS50977">
    <property type="entry name" value="HTH_TETR_2"/>
    <property type="match status" value="1"/>
</dbReference>
<evidence type="ECO:0000256" key="2">
    <source>
        <dbReference type="ARBA" id="ARBA00023125"/>
    </source>
</evidence>
<sequence length="211" mass="22464">MSATDPPTAGPRKAEVIYLAALEHLAEAGYDNMTMESVARRSGVNKTTLYRWWPSKDALLAAALTVAAPLRISIPDTGSFRGDLAALGLEIARLLTAEDTAAIAAAVLSASASRPALATVGHRFFSERLEREQAIFDRAIARGEIPADTDVGTVIDLLAGSLWARLVLRGLTLSPDYIDTIVDIVARGTHRCPGSTERSASAVRPANEQAR</sequence>
<dbReference type="EMBL" id="JBHSBA010000014">
    <property type="protein sequence ID" value="MFC4127437.1"/>
    <property type="molecule type" value="Genomic_DNA"/>
</dbReference>
<evidence type="ECO:0000256" key="5">
    <source>
        <dbReference type="SAM" id="MobiDB-lite"/>
    </source>
</evidence>
<dbReference type="PRINTS" id="PR00455">
    <property type="entry name" value="HTHTETR"/>
</dbReference>
<keyword evidence="3" id="KW-0804">Transcription</keyword>
<proteinExistence type="predicted"/>
<keyword evidence="2 4" id="KW-0238">DNA-binding</keyword>
<dbReference type="InterPro" id="IPR009057">
    <property type="entry name" value="Homeodomain-like_sf"/>
</dbReference>
<accession>A0ABV8LAQ9</accession>
<keyword evidence="8" id="KW-1185">Reference proteome</keyword>
<gene>
    <name evidence="7" type="ORF">ACFOW8_21135</name>
</gene>
<dbReference type="RefSeq" id="WP_378552821.1">
    <property type="nucleotide sequence ID" value="NZ_JBHSBA010000014.1"/>
</dbReference>
<evidence type="ECO:0000313" key="8">
    <source>
        <dbReference type="Proteomes" id="UP001595767"/>
    </source>
</evidence>
<organism evidence="7 8">
    <name type="scientific">Nocardia rhizosphaerae</name>
    <dbReference type="NCBI Taxonomy" id="1691571"/>
    <lineage>
        <taxon>Bacteria</taxon>
        <taxon>Bacillati</taxon>
        <taxon>Actinomycetota</taxon>
        <taxon>Actinomycetes</taxon>
        <taxon>Mycobacteriales</taxon>
        <taxon>Nocardiaceae</taxon>
        <taxon>Nocardia</taxon>
    </lineage>
</organism>
<reference evidence="8" key="1">
    <citation type="journal article" date="2019" name="Int. J. Syst. Evol. Microbiol.">
        <title>The Global Catalogue of Microorganisms (GCM) 10K type strain sequencing project: providing services to taxonomists for standard genome sequencing and annotation.</title>
        <authorList>
            <consortium name="The Broad Institute Genomics Platform"/>
            <consortium name="The Broad Institute Genome Sequencing Center for Infectious Disease"/>
            <person name="Wu L."/>
            <person name="Ma J."/>
        </authorList>
    </citation>
    <scope>NUCLEOTIDE SEQUENCE [LARGE SCALE GENOMIC DNA]</scope>
    <source>
        <strain evidence="8">CGMCC 4.7204</strain>
    </source>
</reference>
<evidence type="ECO:0000256" key="4">
    <source>
        <dbReference type="PROSITE-ProRule" id="PRU00335"/>
    </source>
</evidence>
<dbReference type="PANTHER" id="PTHR30055">
    <property type="entry name" value="HTH-TYPE TRANSCRIPTIONAL REGULATOR RUTR"/>
    <property type="match status" value="1"/>
</dbReference>
<evidence type="ECO:0000256" key="3">
    <source>
        <dbReference type="ARBA" id="ARBA00023163"/>
    </source>
</evidence>
<dbReference type="InterPro" id="IPR050109">
    <property type="entry name" value="HTH-type_TetR-like_transc_reg"/>
</dbReference>
<dbReference type="Pfam" id="PF16859">
    <property type="entry name" value="TetR_C_11"/>
    <property type="match status" value="1"/>
</dbReference>
<keyword evidence="1" id="KW-0805">Transcription regulation</keyword>
<dbReference type="InterPro" id="IPR011075">
    <property type="entry name" value="TetR_C"/>
</dbReference>
<dbReference type="PANTHER" id="PTHR30055:SF148">
    <property type="entry name" value="TETR-FAMILY TRANSCRIPTIONAL REGULATOR"/>
    <property type="match status" value="1"/>
</dbReference>
<protein>
    <submittedName>
        <fullName evidence="7">TetR/AcrR family transcriptional regulator</fullName>
    </submittedName>
</protein>
<dbReference type="Gene3D" id="1.10.357.10">
    <property type="entry name" value="Tetracycline Repressor, domain 2"/>
    <property type="match status" value="1"/>
</dbReference>
<dbReference type="Proteomes" id="UP001595767">
    <property type="component" value="Unassembled WGS sequence"/>
</dbReference>
<dbReference type="SUPFAM" id="SSF48498">
    <property type="entry name" value="Tetracyclin repressor-like, C-terminal domain"/>
    <property type="match status" value="1"/>
</dbReference>